<keyword evidence="6" id="KW-0472">Membrane</keyword>
<dbReference type="Gene3D" id="1.10.287.130">
    <property type="match status" value="1"/>
</dbReference>
<evidence type="ECO:0000256" key="5">
    <source>
        <dbReference type="ARBA" id="ARBA00022777"/>
    </source>
</evidence>
<dbReference type="SUPFAM" id="SSF47384">
    <property type="entry name" value="Homodimeric domain of signal transducing histidine kinase"/>
    <property type="match status" value="1"/>
</dbReference>
<dbReference type="SMART" id="SM00387">
    <property type="entry name" value="HATPase_c"/>
    <property type="match status" value="1"/>
</dbReference>
<dbReference type="Pfam" id="PF08448">
    <property type="entry name" value="PAS_4"/>
    <property type="match status" value="3"/>
</dbReference>
<dbReference type="AlphaFoldDB" id="A0A3S0JDJ9"/>
<dbReference type="PROSITE" id="PS50109">
    <property type="entry name" value="HIS_KIN"/>
    <property type="match status" value="1"/>
</dbReference>
<dbReference type="CDD" id="cd00082">
    <property type="entry name" value="HisKA"/>
    <property type="match status" value="1"/>
</dbReference>
<dbReference type="InterPro" id="IPR036097">
    <property type="entry name" value="HisK_dim/P_sf"/>
</dbReference>
<evidence type="ECO:0000313" key="10">
    <source>
        <dbReference type="Proteomes" id="UP000282184"/>
    </source>
</evidence>
<dbReference type="InterPro" id="IPR003594">
    <property type="entry name" value="HATPase_dom"/>
</dbReference>
<evidence type="ECO:0000259" key="8">
    <source>
        <dbReference type="PROSITE" id="PS50109"/>
    </source>
</evidence>
<feature type="coiled-coil region" evidence="7">
    <location>
        <begin position="615"/>
        <end position="646"/>
    </location>
</feature>
<dbReference type="Gene3D" id="3.30.450.20">
    <property type="entry name" value="PAS domain"/>
    <property type="match status" value="3"/>
</dbReference>
<keyword evidence="7" id="KW-0175">Coiled coil</keyword>
<dbReference type="InterPro" id="IPR003661">
    <property type="entry name" value="HisK_dim/P_dom"/>
</dbReference>
<gene>
    <name evidence="9" type="ORF">EJV47_01295</name>
</gene>
<comment type="catalytic activity">
    <reaction evidence="1">
        <text>ATP + protein L-histidine = ADP + protein N-phospho-L-histidine.</text>
        <dbReference type="EC" id="2.7.13.3"/>
    </reaction>
</comment>
<dbReference type="SMART" id="SM00388">
    <property type="entry name" value="HisKA"/>
    <property type="match status" value="1"/>
</dbReference>
<dbReference type="PANTHER" id="PTHR42878:SF15">
    <property type="entry name" value="BACTERIOPHYTOCHROME"/>
    <property type="match status" value="1"/>
</dbReference>
<dbReference type="SUPFAM" id="SSF55785">
    <property type="entry name" value="PYP-like sensor domain (PAS domain)"/>
    <property type="match status" value="3"/>
</dbReference>
<dbReference type="InterPro" id="IPR005467">
    <property type="entry name" value="His_kinase_dom"/>
</dbReference>
<keyword evidence="5 9" id="KW-0418">Kinase</keyword>
<evidence type="ECO:0000256" key="1">
    <source>
        <dbReference type="ARBA" id="ARBA00000085"/>
    </source>
</evidence>
<evidence type="ECO:0000256" key="2">
    <source>
        <dbReference type="ARBA" id="ARBA00012438"/>
    </source>
</evidence>
<dbReference type="PANTHER" id="PTHR42878">
    <property type="entry name" value="TWO-COMPONENT HISTIDINE KINASE"/>
    <property type="match status" value="1"/>
</dbReference>
<dbReference type="Pfam" id="PF00512">
    <property type="entry name" value="HisKA"/>
    <property type="match status" value="1"/>
</dbReference>
<dbReference type="PRINTS" id="PR00344">
    <property type="entry name" value="BCTRLSENSOR"/>
</dbReference>
<dbReference type="GO" id="GO:0016020">
    <property type="term" value="C:membrane"/>
    <property type="evidence" value="ECO:0007669"/>
    <property type="project" value="UniProtKB-SubCell"/>
</dbReference>
<dbReference type="InterPro" id="IPR036890">
    <property type="entry name" value="HATPase_C_sf"/>
</dbReference>
<dbReference type="Proteomes" id="UP000282184">
    <property type="component" value="Unassembled WGS sequence"/>
</dbReference>
<evidence type="ECO:0000256" key="7">
    <source>
        <dbReference type="SAM" id="Coils"/>
    </source>
</evidence>
<dbReference type="InterPro" id="IPR004358">
    <property type="entry name" value="Sig_transdc_His_kin-like_C"/>
</dbReference>
<keyword evidence="10" id="KW-1185">Reference proteome</keyword>
<dbReference type="Pfam" id="PF02518">
    <property type="entry name" value="HATPase_c"/>
    <property type="match status" value="1"/>
</dbReference>
<accession>A0A3S0JDJ9</accession>
<protein>
    <recommendedName>
        <fullName evidence="2">histidine kinase</fullName>
        <ecNumber evidence="2">2.7.13.3</ecNumber>
    </recommendedName>
</protein>
<feature type="coiled-coil region" evidence="7">
    <location>
        <begin position="313"/>
        <end position="340"/>
    </location>
</feature>
<dbReference type="InterPro" id="IPR013656">
    <property type="entry name" value="PAS_4"/>
</dbReference>
<feature type="domain" description="Histidine kinase" evidence="8">
    <location>
        <begin position="663"/>
        <end position="878"/>
    </location>
</feature>
<dbReference type="SMART" id="SM00091">
    <property type="entry name" value="PAS"/>
    <property type="match status" value="4"/>
</dbReference>
<proteinExistence type="predicted"/>
<name>A0A3S0JDJ9_9BACT</name>
<organism evidence="9 10">
    <name type="scientific">Hymenobacter gummosus</name>
    <dbReference type="NCBI Taxonomy" id="1776032"/>
    <lineage>
        <taxon>Bacteria</taxon>
        <taxon>Pseudomonadati</taxon>
        <taxon>Bacteroidota</taxon>
        <taxon>Cytophagia</taxon>
        <taxon>Cytophagales</taxon>
        <taxon>Hymenobacteraceae</taxon>
        <taxon>Hymenobacter</taxon>
    </lineage>
</organism>
<keyword evidence="4" id="KW-0808">Transferase</keyword>
<evidence type="ECO:0000313" key="9">
    <source>
        <dbReference type="EMBL" id="RTQ53405.1"/>
    </source>
</evidence>
<evidence type="ECO:0000256" key="4">
    <source>
        <dbReference type="ARBA" id="ARBA00022679"/>
    </source>
</evidence>
<reference evidence="9 10" key="1">
    <citation type="submission" date="2018-12" db="EMBL/GenBank/DDBJ databases">
        <title>Hymenobacter gummosus sp. nov., isolated from a spring.</title>
        <authorList>
            <person name="Nie L."/>
        </authorList>
    </citation>
    <scope>NUCLEOTIDE SEQUENCE [LARGE SCALE GENOMIC DNA]</scope>
    <source>
        <strain evidence="9 10">KCTC 52166</strain>
    </source>
</reference>
<dbReference type="GO" id="GO:0007234">
    <property type="term" value="P:osmosensory signaling via phosphorelay pathway"/>
    <property type="evidence" value="ECO:0007669"/>
    <property type="project" value="TreeGrafter"/>
</dbReference>
<dbReference type="OrthoDB" id="9766459at2"/>
<evidence type="ECO:0000256" key="3">
    <source>
        <dbReference type="ARBA" id="ARBA00022553"/>
    </source>
</evidence>
<dbReference type="Gene3D" id="3.30.565.10">
    <property type="entry name" value="Histidine kinase-like ATPase, C-terminal domain"/>
    <property type="match status" value="1"/>
</dbReference>
<dbReference type="InterPro" id="IPR050351">
    <property type="entry name" value="BphY/WalK/GraS-like"/>
</dbReference>
<keyword evidence="3" id="KW-0597">Phosphoprotein</keyword>
<dbReference type="EMBL" id="RXOF01000001">
    <property type="protein sequence ID" value="RTQ53405.1"/>
    <property type="molecule type" value="Genomic_DNA"/>
</dbReference>
<dbReference type="EC" id="2.7.13.3" evidence="2"/>
<comment type="caution">
    <text evidence="9">The sequence shown here is derived from an EMBL/GenBank/DDBJ whole genome shotgun (WGS) entry which is preliminary data.</text>
</comment>
<sequence>MAVSKCVVQAQRRLGRLPFSQPFSSNWCCGRVLSKFDLPRPMLASPPALADDFFDAVLALSASALLVYRPVRDAAGELVDFALTHCNPAARQLLHLAPAATPPFRAHVAAYAPHNGFDQLRDAFEAGRASGSLVLRYPVDGRAALFQTDVRRAGEALVVGLTPADTDTPPVPAYSSLVTGPLRSPAEESHFLYEVLAHAPVAVASLEGPDHVFTYLNPGYAKLLAGRPVLGLPVREALPDLNNQAFPGLLDQVYRTGEPYVGHEMLVQYDRTNTGRIEDTYFNFLYQATRDPAGRITGVILFAYDVTDTVTTRLQVQRLNGALQRTNQELEARVQARTQQVWQQTQRLERLVQEAPAAIALLQGPELTFELLNARYQALFPDRELLGRPVLEALPELRATPLADVLLGVYRTGQTYLGTEAPIPFAGADGQVQTRYFDFIYQPRFDADGGIDGLVLFGFEVSERVQRRLQTEALQAELLAAAERRVQERQDLIHLFEQAPAAVCLLRELDHRIDYFNATFARLFPGESLRGRLVGEAYPDAFGADVLDRLDRVYQTGNTYTGVEVPLPAAPHPDRPGLARYFNYTYQAYREQGRIVGVAVFLYDVTEQVLSRQQVQELHEELAAVNEELAATNEELLVSNEELLNSNTRLSRTNADLDTFVYTASHDLKAPITNIEGLLQVLREEATAGSWSDTAGHVLTLMQDAVERFRTTLGQLSEISRLQADAEAAAPVDVAAVVAGVELDLAPLQAVARAEVQVDVAACPTLRVPAKTLRSVVYNLLSNALKYRSAERVLVVQIRCWCEAGQAWLAVSDNGLGIDLTRQTELFGLFRRYHTHVEGSGVGLYMVRRMVEHAGGRIDVRSQLGEGSTFTVRFPLAG</sequence>
<dbReference type="GO" id="GO:0000155">
    <property type="term" value="F:phosphorelay sensor kinase activity"/>
    <property type="evidence" value="ECO:0007669"/>
    <property type="project" value="InterPro"/>
</dbReference>
<dbReference type="GO" id="GO:0030295">
    <property type="term" value="F:protein kinase activator activity"/>
    <property type="evidence" value="ECO:0007669"/>
    <property type="project" value="TreeGrafter"/>
</dbReference>
<dbReference type="SUPFAM" id="SSF55874">
    <property type="entry name" value="ATPase domain of HSP90 chaperone/DNA topoisomerase II/histidine kinase"/>
    <property type="match status" value="1"/>
</dbReference>
<dbReference type="InterPro" id="IPR035965">
    <property type="entry name" value="PAS-like_dom_sf"/>
</dbReference>
<dbReference type="InterPro" id="IPR000014">
    <property type="entry name" value="PAS"/>
</dbReference>
<evidence type="ECO:0000256" key="6">
    <source>
        <dbReference type="ARBA" id="ARBA00023136"/>
    </source>
</evidence>
<dbReference type="GO" id="GO:0000156">
    <property type="term" value="F:phosphorelay response regulator activity"/>
    <property type="evidence" value="ECO:0007669"/>
    <property type="project" value="TreeGrafter"/>
</dbReference>